<keyword evidence="5" id="KW-1185">Reference proteome</keyword>
<dbReference type="GO" id="GO:0004674">
    <property type="term" value="F:protein serine/threonine kinase activity"/>
    <property type="evidence" value="ECO:0007669"/>
    <property type="project" value="TreeGrafter"/>
</dbReference>
<reference evidence="5" key="2">
    <citation type="journal article" date="2017" name="Nat. Plants">
        <title>The Aegilops tauschii genome reveals multiple impacts of transposons.</title>
        <authorList>
            <person name="Zhao G."/>
            <person name="Zou C."/>
            <person name="Li K."/>
            <person name="Wang K."/>
            <person name="Li T."/>
            <person name="Gao L."/>
            <person name="Zhang X."/>
            <person name="Wang H."/>
            <person name="Yang Z."/>
            <person name="Liu X."/>
            <person name="Jiang W."/>
            <person name="Mao L."/>
            <person name="Kong X."/>
            <person name="Jiao Y."/>
            <person name="Jia J."/>
        </authorList>
    </citation>
    <scope>NUCLEOTIDE SEQUENCE [LARGE SCALE GENOMIC DNA]</scope>
    <source>
        <strain evidence="5">cv. AL8/78</strain>
    </source>
</reference>
<dbReference type="PANTHER" id="PTHR27005:SF283">
    <property type="entry name" value="OS02G0633066 PROTEIN"/>
    <property type="match status" value="1"/>
</dbReference>
<dbReference type="FunFam" id="2.10.25.10:FF:000583">
    <property type="entry name" value="Os02g0633066 protein"/>
    <property type="match status" value="1"/>
</dbReference>
<accession>A0A453MNB7</accession>
<protein>
    <recommendedName>
        <fullName evidence="6">Protein kinase domain-containing protein</fullName>
    </recommendedName>
</protein>
<dbReference type="AlphaFoldDB" id="A0A453MNB7"/>
<dbReference type="Gene3D" id="2.10.25.10">
    <property type="entry name" value="Laminin"/>
    <property type="match status" value="1"/>
</dbReference>
<dbReference type="EnsemblPlants" id="AET6Gv20002300.7">
    <property type="protein sequence ID" value="AET6Gv20002300.7"/>
    <property type="gene ID" value="AET6Gv20002300"/>
</dbReference>
<evidence type="ECO:0000256" key="2">
    <source>
        <dbReference type="ARBA" id="ARBA00022840"/>
    </source>
</evidence>
<evidence type="ECO:0000313" key="4">
    <source>
        <dbReference type="EnsemblPlants" id="AET6Gv20002300.7"/>
    </source>
</evidence>
<keyword evidence="3" id="KW-1133">Transmembrane helix</keyword>
<evidence type="ECO:0000256" key="1">
    <source>
        <dbReference type="ARBA" id="ARBA00022741"/>
    </source>
</evidence>
<dbReference type="GO" id="GO:0007166">
    <property type="term" value="P:cell surface receptor signaling pathway"/>
    <property type="evidence" value="ECO:0007669"/>
    <property type="project" value="InterPro"/>
</dbReference>
<dbReference type="Gene3D" id="3.30.200.20">
    <property type="entry name" value="Phosphorylase Kinase, domain 1"/>
    <property type="match status" value="1"/>
</dbReference>
<dbReference type="PANTHER" id="PTHR27005">
    <property type="entry name" value="WALL-ASSOCIATED RECEPTOR KINASE-LIKE 21"/>
    <property type="match status" value="1"/>
</dbReference>
<dbReference type="InterPro" id="IPR011009">
    <property type="entry name" value="Kinase-like_dom_sf"/>
</dbReference>
<reference evidence="4" key="5">
    <citation type="journal article" date="2021" name="G3 (Bethesda)">
        <title>Aegilops tauschii genome assembly Aet v5.0 features greater sequence contiguity and improved annotation.</title>
        <authorList>
            <person name="Wang L."/>
            <person name="Zhu T."/>
            <person name="Rodriguez J.C."/>
            <person name="Deal K.R."/>
            <person name="Dubcovsky J."/>
            <person name="McGuire P.E."/>
            <person name="Lux T."/>
            <person name="Spannagl M."/>
            <person name="Mayer K.F.X."/>
            <person name="Baldrich P."/>
            <person name="Meyers B.C."/>
            <person name="Huo N."/>
            <person name="Gu Y.Q."/>
            <person name="Zhou H."/>
            <person name="Devos K.M."/>
            <person name="Bennetzen J.L."/>
            <person name="Unver T."/>
            <person name="Budak H."/>
            <person name="Gulick P.J."/>
            <person name="Galiba G."/>
            <person name="Kalapos B."/>
            <person name="Nelson D.R."/>
            <person name="Li P."/>
            <person name="You F.M."/>
            <person name="Luo M.C."/>
            <person name="Dvorak J."/>
        </authorList>
    </citation>
    <scope>NUCLEOTIDE SEQUENCE [LARGE SCALE GENOMIC DNA]</scope>
    <source>
        <strain evidence="4">cv. AL8/78</strain>
    </source>
</reference>
<evidence type="ECO:0008006" key="6">
    <source>
        <dbReference type="Google" id="ProtNLM"/>
    </source>
</evidence>
<keyword evidence="3" id="KW-0472">Membrane</keyword>
<organism evidence="4 5">
    <name type="scientific">Aegilops tauschii subsp. strangulata</name>
    <name type="common">Goatgrass</name>
    <dbReference type="NCBI Taxonomy" id="200361"/>
    <lineage>
        <taxon>Eukaryota</taxon>
        <taxon>Viridiplantae</taxon>
        <taxon>Streptophyta</taxon>
        <taxon>Embryophyta</taxon>
        <taxon>Tracheophyta</taxon>
        <taxon>Spermatophyta</taxon>
        <taxon>Magnoliopsida</taxon>
        <taxon>Liliopsida</taxon>
        <taxon>Poales</taxon>
        <taxon>Poaceae</taxon>
        <taxon>BOP clade</taxon>
        <taxon>Pooideae</taxon>
        <taxon>Triticodae</taxon>
        <taxon>Triticeae</taxon>
        <taxon>Triticinae</taxon>
        <taxon>Aegilops</taxon>
    </lineage>
</organism>
<dbReference type="Gramene" id="AET6Gv20002300.7">
    <property type="protein sequence ID" value="AET6Gv20002300.7"/>
    <property type="gene ID" value="AET6Gv20002300"/>
</dbReference>
<keyword evidence="2" id="KW-0067">ATP-binding</keyword>
<dbReference type="GO" id="GO:0005524">
    <property type="term" value="F:ATP binding"/>
    <property type="evidence" value="ECO:0007669"/>
    <property type="project" value="UniProtKB-KW"/>
</dbReference>
<dbReference type="GO" id="GO:0005886">
    <property type="term" value="C:plasma membrane"/>
    <property type="evidence" value="ECO:0007669"/>
    <property type="project" value="TreeGrafter"/>
</dbReference>
<feature type="transmembrane region" description="Helical" evidence="3">
    <location>
        <begin position="46"/>
        <end position="67"/>
    </location>
</feature>
<dbReference type="InterPro" id="IPR045274">
    <property type="entry name" value="WAK-like"/>
</dbReference>
<sequence length="141" mass="15599">ECALPNSCNGPCQNFPGGYICTSCPRRKEFDPIKRQCVTSAKQHRIATGTGCGLVSIIIAVFVVVFANKWKKGIQKRIRRTHFKKNQGLLLEQLISDDSATNKTKIFSLEELEKATNNFDATRVLGRGGHGTVYKGILSDQ</sequence>
<proteinExistence type="predicted"/>
<evidence type="ECO:0000256" key="3">
    <source>
        <dbReference type="SAM" id="Phobius"/>
    </source>
</evidence>
<evidence type="ECO:0000313" key="5">
    <source>
        <dbReference type="Proteomes" id="UP000015105"/>
    </source>
</evidence>
<name>A0A453MNB7_AEGTS</name>
<dbReference type="Proteomes" id="UP000015105">
    <property type="component" value="Chromosome 6D"/>
</dbReference>
<reference evidence="4" key="3">
    <citation type="journal article" date="2017" name="Nature">
        <title>Genome sequence of the progenitor of the wheat D genome Aegilops tauschii.</title>
        <authorList>
            <person name="Luo M.C."/>
            <person name="Gu Y.Q."/>
            <person name="Puiu D."/>
            <person name="Wang H."/>
            <person name="Twardziok S.O."/>
            <person name="Deal K.R."/>
            <person name="Huo N."/>
            <person name="Zhu T."/>
            <person name="Wang L."/>
            <person name="Wang Y."/>
            <person name="McGuire P.E."/>
            <person name="Liu S."/>
            <person name="Long H."/>
            <person name="Ramasamy R.K."/>
            <person name="Rodriguez J.C."/>
            <person name="Van S.L."/>
            <person name="Yuan L."/>
            <person name="Wang Z."/>
            <person name="Xia Z."/>
            <person name="Xiao L."/>
            <person name="Anderson O.D."/>
            <person name="Ouyang S."/>
            <person name="Liang Y."/>
            <person name="Zimin A.V."/>
            <person name="Pertea G."/>
            <person name="Qi P."/>
            <person name="Bennetzen J.L."/>
            <person name="Dai X."/>
            <person name="Dawson M.W."/>
            <person name="Muller H.G."/>
            <person name="Kugler K."/>
            <person name="Rivarola-Duarte L."/>
            <person name="Spannagl M."/>
            <person name="Mayer K.F.X."/>
            <person name="Lu F.H."/>
            <person name="Bevan M.W."/>
            <person name="Leroy P."/>
            <person name="Li P."/>
            <person name="You F.M."/>
            <person name="Sun Q."/>
            <person name="Liu Z."/>
            <person name="Lyons E."/>
            <person name="Wicker T."/>
            <person name="Salzberg S.L."/>
            <person name="Devos K.M."/>
            <person name="Dvorak J."/>
        </authorList>
    </citation>
    <scope>NUCLEOTIDE SEQUENCE [LARGE SCALE GENOMIC DNA]</scope>
    <source>
        <strain evidence="4">cv. AL8/78</strain>
    </source>
</reference>
<reference evidence="4" key="4">
    <citation type="submission" date="2019-03" db="UniProtKB">
        <authorList>
            <consortium name="EnsemblPlants"/>
        </authorList>
    </citation>
    <scope>IDENTIFICATION</scope>
</reference>
<dbReference type="SUPFAM" id="SSF56112">
    <property type="entry name" value="Protein kinase-like (PK-like)"/>
    <property type="match status" value="1"/>
</dbReference>
<keyword evidence="3" id="KW-0812">Transmembrane</keyword>
<keyword evidence="1" id="KW-0547">Nucleotide-binding</keyword>
<dbReference type="CDD" id="cd00054">
    <property type="entry name" value="EGF_CA"/>
    <property type="match status" value="1"/>
</dbReference>
<reference evidence="5" key="1">
    <citation type="journal article" date="2014" name="Science">
        <title>Ancient hybridizations among the ancestral genomes of bread wheat.</title>
        <authorList>
            <consortium name="International Wheat Genome Sequencing Consortium,"/>
            <person name="Marcussen T."/>
            <person name="Sandve S.R."/>
            <person name="Heier L."/>
            <person name="Spannagl M."/>
            <person name="Pfeifer M."/>
            <person name="Jakobsen K.S."/>
            <person name="Wulff B.B."/>
            <person name="Steuernagel B."/>
            <person name="Mayer K.F."/>
            <person name="Olsen O.A."/>
        </authorList>
    </citation>
    <scope>NUCLEOTIDE SEQUENCE [LARGE SCALE GENOMIC DNA]</scope>
    <source>
        <strain evidence="5">cv. AL8/78</strain>
    </source>
</reference>